<reference evidence="1 2" key="1">
    <citation type="journal article" date="2018" name="Front. Plant Sci.">
        <title>Red Clover (Trifolium pratense) and Zigzag Clover (T. medium) - A Picture of Genomic Similarities and Differences.</title>
        <authorList>
            <person name="Dluhosova J."/>
            <person name="Istvanek J."/>
            <person name="Nedelnik J."/>
            <person name="Repkova J."/>
        </authorList>
    </citation>
    <scope>NUCLEOTIDE SEQUENCE [LARGE SCALE GENOMIC DNA]</scope>
    <source>
        <strain evidence="2">cv. 10/8</strain>
        <tissue evidence="1">Leaf</tissue>
    </source>
</reference>
<organism evidence="1 2">
    <name type="scientific">Trifolium medium</name>
    <dbReference type="NCBI Taxonomy" id="97028"/>
    <lineage>
        <taxon>Eukaryota</taxon>
        <taxon>Viridiplantae</taxon>
        <taxon>Streptophyta</taxon>
        <taxon>Embryophyta</taxon>
        <taxon>Tracheophyta</taxon>
        <taxon>Spermatophyta</taxon>
        <taxon>Magnoliopsida</taxon>
        <taxon>eudicotyledons</taxon>
        <taxon>Gunneridae</taxon>
        <taxon>Pentapetalae</taxon>
        <taxon>rosids</taxon>
        <taxon>fabids</taxon>
        <taxon>Fabales</taxon>
        <taxon>Fabaceae</taxon>
        <taxon>Papilionoideae</taxon>
        <taxon>50 kb inversion clade</taxon>
        <taxon>NPAAA clade</taxon>
        <taxon>Hologalegina</taxon>
        <taxon>IRL clade</taxon>
        <taxon>Trifolieae</taxon>
        <taxon>Trifolium</taxon>
    </lineage>
</organism>
<feature type="non-terminal residue" evidence="1">
    <location>
        <position position="1"/>
    </location>
</feature>
<protein>
    <submittedName>
        <fullName evidence="1">Uncharacterized protein</fullName>
    </submittedName>
</protein>
<sequence length="91" mass="10749">WTRDADHLNVVKNSWSSKRGDTNQKLQSTLKDLHSWGDKRFGVVPKRIKALQRELLQLNEQNGSQNLDSQIRNTEKELDDILECEEMWWAQ</sequence>
<dbReference type="AlphaFoldDB" id="A0A392RLJ1"/>
<comment type="caution">
    <text evidence="1">The sequence shown here is derived from an EMBL/GenBank/DDBJ whole genome shotgun (WGS) entry which is preliminary data.</text>
</comment>
<evidence type="ECO:0000313" key="1">
    <source>
        <dbReference type="EMBL" id="MCI37147.1"/>
    </source>
</evidence>
<accession>A0A392RLJ1</accession>
<keyword evidence="2" id="KW-1185">Reference proteome</keyword>
<evidence type="ECO:0000313" key="2">
    <source>
        <dbReference type="Proteomes" id="UP000265520"/>
    </source>
</evidence>
<proteinExistence type="predicted"/>
<name>A0A392RLJ1_9FABA</name>
<dbReference type="EMBL" id="LXQA010241237">
    <property type="protein sequence ID" value="MCI37147.1"/>
    <property type="molecule type" value="Genomic_DNA"/>
</dbReference>
<feature type="non-terminal residue" evidence="1">
    <location>
        <position position="91"/>
    </location>
</feature>
<dbReference type="Proteomes" id="UP000265520">
    <property type="component" value="Unassembled WGS sequence"/>
</dbReference>